<protein>
    <submittedName>
        <fullName evidence="1">Uncharacterized protein</fullName>
    </submittedName>
</protein>
<dbReference type="EMBL" id="JACGWJ010000014">
    <property type="protein sequence ID" value="KAL0373845.1"/>
    <property type="molecule type" value="Genomic_DNA"/>
</dbReference>
<comment type="caution">
    <text evidence="1">The sequence shown here is derived from an EMBL/GenBank/DDBJ whole genome shotgun (WGS) entry which is preliminary data.</text>
</comment>
<sequence length="116" mass="12790">PINELLLFFHVFVPRQVDSLMPPPDVRCCMPKLPPFLVWPPLSFSISPSPSTCSPTSRLSAHPTGLCPPVFSLEQICRIPSARVLPLLLPSPRLALRNNLVLLLNSLRSSCLGQLL</sequence>
<reference evidence="1" key="1">
    <citation type="submission" date="2020-06" db="EMBL/GenBank/DDBJ databases">
        <authorList>
            <person name="Li T."/>
            <person name="Hu X."/>
            <person name="Zhang T."/>
            <person name="Song X."/>
            <person name="Zhang H."/>
            <person name="Dai N."/>
            <person name="Sheng W."/>
            <person name="Hou X."/>
            <person name="Wei L."/>
        </authorList>
    </citation>
    <scope>NUCLEOTIDE SEQUENCE</scope>
    <source>
        <strain evidence="1">G02</strain>
        <tissue evidence="1">Leaf</tissue>
    </source>
</reference>
<dbReference type="AlphaFoldDB" id="A0AAW2R0Z4"/>
<gene>
    <name evidence="1" type="ORF">Sradi_3300200</name>
</gene>
<accession>A0AAW2R0Z4</accession>
<reference evidence="1" key="2">
    <citation type="journal article" date="2024" name="Plant">
        <title>Genomic evolution and insights into agronomic trait innovations of Sesamum species.</title>
        <authorList>
            <person name="Miao H."/>
            <person name="Wang L."/>
            <person name="Qu L."/>
            <person name="Liu H."/>
            <person name="Sun Y."/>
            <person name="Le M."/>
            <person name="Wang Q."/>
            <person name="Wei S."/>
            <person name="Zheng Y."/>
            <person name="Lin W."/>
            <person name="Duan Y."/>
            <person name="Cao H."/>
            <person name="Xiong S."/>
            <person name="Wang X."/>
            <person name="Wei L."/>
            <person name="Li C."/>
            <person name="Ma Q."/>
            <person name="Ju M."/>
            <person name="Zhao R."/>
            <person name="Li G."/>
            <person name="Mu C."/>
            <person name="Tian Q."/>
            <person name="Mei H."/>
            <person name="Zhang T."/>
            <person name="Gao T."/>
            <person name="Zhang H."/>
        </authorList>
    </citation>
    <scope>NUCLEOTIDE SEQUENCE</scope>
    <source>
        <strain evidence="1">G02</strain>
    </source>
</reference>
<evidence type="ECO:0000313" key="1">
    <source>
        <dbReference type="EMBL" id="KAL0373845.1"/>
    </source>
</evidence>
<feature type="non-terminal residue" evidence="1">
    <location>
        <position position="1"/>
    </location>
</feature>
<name>A0AAW2R0Z4_SESRA</name>
<organism evidence="1">
    <name type="scientific">Sesamum radiatum</name>
    <name type="common">Black benniseed</name>
    <dbReference type="NCBI Taxonomy" id="300843"/>
    <lineage>
        <taxon>Eukaryota</taxon>
        <taxon>Viridiplantae</taxon>
        <taxon>Streptophyta</taxon>
        <taxon>Embryophyta</taxon>
        <taxon>Tracheophyta</taxon>
        <taxon>Spermatophyta</taxon>
        <taxon>Magnoliopsida</taxon>
        <taxon>eudicotyledons</taxon>
        <taxon>Gunneridae</taxon>
        <taxon>Pentapetalae</taxon>
        <taxon>asterids</taxon>
        <taxon>lamiids</taxon>
        <taxon>Lamiales</taxon>
        <taxon>Pedaliaceae</taxon>
        <taxon>Sesamum</taxon>
    </lineage>
</organism>
<proteinExistence type="predicted"/>